<name>A0A9P0GB90_9CUCU</name>
<evidence type="ECO:0000313" key="2">
    <source>
        <dbReference type="Proteomes" id="UP001153636"/>
    </source>
</evidence>
<organism evidence="1 2">
    <name type="scientific">Psylliodes chrysocephalus</name>
    <dbReference type="NCBI Taxonomy" id="3402493"/>
    <lineage>
        <taxon>Eukaryota</taxon>
        <taxon>Metazoa</taxon>
        <taxon>Ecdysozoa</taxon>
        <taxon>Arthropoda</taxon>
        <taxon>Hexapoda</taxon>
        <taxon>Insecta</taxon>
        <taxon>Pterygota</taxon>
        <taxon>Neoptera</taxon>
        <taxon>Endopterygota</taxon>
        <taxon>Coleoptera</taxon>
        <taxon>Polyphaga</taxon>
        <taxon>Cucujiformia</taxon>
        <taxon>Chrysomeloidea</taxon>
        <taxon>Chrysomelidae</taxon>
        <taxon>Galerucinae</taxon>
        <taxon>Alticini</taxon>
        <taxon>Psylliodes</taxon>
    </lineage>
</organism>
<dbReference type="OrthoDB" id="8912104at2759"/>
<dbReference type="PANTHER" id="PTHR47501:SF5">
    <property type="entry name" value="HAT C-TERMINAL DIMERISATION DOMAIN-CONTAINING PROTEIN"/>
    <property type="match status" value="1"/>
</dbReference>
<protein>
    <recommendedName>
        <fullName evidence="3">Transposase</fullName>
    </recommendedName>
</protein>
<proteinExistence type="predicted"/>
<gene>
    <name evidence="1" type="ORF">PSYICH_LOCUS6852</name>
</gene>
<dbReference type="SUPFAM" id="SSF53098">
    <property type="entry name" value="Ribonuclease H-like"/>
    <property type="match status" value="1"/>
</dbReference>
<dbReference type="InterPro" id="IPR012337">
    <property type="entry name" value="RNaseH-like_sf"/>
</dbReference>
<reference evidence="1" key="1">
    <citation type="submission" date="2022-01" db="EMBL/GenBank/DDBJ databases">
        <authorList>
            <person name="King R."/>
        </authorList>
    </citation>
    <scope>NUCLEOTIDE SEQUENCE</scope>
</reference>
<dbReference type="PANTHER" id="PTHR47501">
    <property type="entry name" value="TRANSPOSASE-RELATED"/>
    <property type="match status" value="1"/>
</dbReference>
<evidence type="ECO:0008006" key="3">
    <source>
        <dbReference type="Google" id="ProtNLM"/>
    </source>
</evidence>
<keyword evidence="2" id="KW-1185">Reference proteome</keyword>
<accession>A0A9P0GB90</accession>
<evidence type="ECO:0000313" key="1">
    <source>
        <dbReference type="EMBL" id="CAH1106893.1"/>
    </source>
</evidence>
<dbReference type="EMBL" id="OV651814">
    <property type="protein sequence ID" value="CAH1106893.1"/>
    <property type="molecule type" value="Genomic_DNA"/>
</dbReference>
<dbReference type="Proteomes" id="UP001153636">
    <property type="component" value="Chromosome 2"/>
</dbReference>
<sequence length="365" mass="41409">MDWTQTKSWQLSPITVQILLSHLKNSISVQDDFIENEENTSSGEDKFYVEDIEEITFTIIGDEGEVIDKQHRLPNHLRCASHTINLICTTDCYKVINSNAVLKLRHSQAMTKCNTLWKKAAFPKFAEGILEILGYTLSYPGATRWNSYYDSISKILKDKNKMNDLFQRLNLKNCFYANELLYLEEYYQVMGPLAATLDVLQGEANNFYGLLLPCLASLKNNLDKLSKTNFKFASPLLKACLDGLQTRFKLFFTLDSQVQGAVIASVEHPQFKLRWYNIISKAYPLSPNLTSIEKMVLNEASNFIEVIDLDETSDANVACDTLCTFFNFGECETSKSIPGISFSQKENSFSMTANLKKKQSGIGIF</sequence>
<dbReference type="AlphaFoldDB" id="A0A9P0GB90"/>